<organism evidence="1 2">
    <name type="scientific">Candidatus Falkowbacteria bacterium RBG_13_39_14</name>
    <dbReference type="NCBI Taxonomy" id="1797985"/>
    <lineage>
        <taxon>Bacteria</taxon>
        <taxon>Candidatus Falkowiibacteriota</taxon>
    </lineage>
</organism>
<proteinExistence type="predicted"/>
<dbReference type="AlphaFoldDB" id="A0A1F5S6T0"/>
<gene>
    <name evidence="1" type="ORF">A2Y83_04590</name>
</gene>
<evidence type="ECO:0000313" key="2">
    <source>
        <dbReference type="Proteomes" id="UP000178323"/>
    </source>
</evidence>
<dbReference type="EMBL" id="MFFS01000028">
    <property type="protein sequence ID" value="OGF22395.1"/>
    <property type="molecule type" value="Genomic_DNA"/>
</dbReference>
<evidence type="ECO:0000313" key="1">
    <source>
        <dbReference type="EMBL" id="OGF22395.1"/>
    </source>
</evidence>
<sequence>MEEELLLKFIDAVIEKSGLKLPEDFRIEYREMLLGELEKRIWLIMVDELGAQDVKEFMGTIGGMEDIDDMKDEEKMKMIGFFRDRIPNFEEKVLNAMDKFGDGFVEDVGKIRN</sequence>
<reference evidence="1 2" key="1">
    <citation type="journal article" date="2016" name="Nat. Commun.">
        <title>Thousands of microbial genomes shed light on interconnected biogeochemical processes in an aquifer system.</title>
        <authorList>
            <person name="Anantharaman K."/>
            <person name="Brown C.T."/>
            <person name="Hug L.A."/>
            <person name="Sharon I."/>
            <person name="Castelle C.J."/>
            <person name="Probst A.J."/>
            <person name="Thomas B.C."/>
            <person name="Singh A."/>
            <person name="Wilkins M.J."/>
            <person name="Karaoz U."/>
            <person name="Brodie E.L."/>
            <person name="Williams K.H."/>
            <person name="Hubbard S.S."/>
            <person name="Banfield J.F."/>
        </authorList>
    </citation>
    <scope>NUCLEOTIDE SEQUENCE [LARGE SCALE GENOMIC DNA]</scope>
</reference>
<comment type="caution">
    <text evidence="1">The sequence shown here is derived from an EMBL/GenBank/DDBJ whole genome shotgun (WGS) entry which is preliminary data.</text>
</comment>
<dbReference type="Proteomes" id="UP000178323">
    <property type="component" value="Unassembled WGS sequence"/>
</dbReference>
<dbReference type="STRING" id="1797985.A2Y83_04590"/>
<accession>A0A1F5S6T0</accession>
<protein>
    <submittedName>
        <fullName evidence="1">Uncharacterized protein</fullName>
    </submittedName>
</protein>
<name>A0A1F5S6T0_9BACT</name>